<organism evidence="3 4">
    <name type="scientific">Rhodanobacter aciditrophus</name>
    <dbReference type="NCBI Taxonomy" id="1623218"/>
    <lineage>
        <taxon>Bacteria</taxon>
        <taxon>Pseudomonadati</taxon>
        <taxon>Pseudomonadota</taxon>
        <taxon>Gammaproteobacteria</taxon>
        <taxon>Lysobacterales</taxon>
        <taxon>Rhodanobacteraceae</taxon>
        <taxon>Rhodanobacter</taxon>
    </lineage>
</organism>
<accession>A0ABW4AXS5</accession>
<dbReference type="RefSeq" id="WP_377365872.1">
    <property type="nucleotide sequence ID" value="NZ_JBHTMN010000006.1"/>
</dbReference>
<dbReference type="Proteomes" id="UP001597059">
    <property type="component" value="Unassembled WGS sequence"/>
</dbReference>
<reference evidence="4" key="1">
    <citation type="journal article" date="2019" name="Int. J. Syst. Evol. Microbiol.">
        <title>The Global Catalogue of Microorganisms (GCM) 10K type strain sequencing project: providing services to taxonomists for standard genome sequencing and annotation.</title>
        <authorList>
            <consortium name="The Broad Institute Genomics Platform"/>
            <consortium name="The Broad Institute Genome Sequencing Center for Infectious Disease"/>
            <person name="Wu L."/>
            <person name="Ma J."/>
        </authorList>
    </citation>
    <scope>NUCLEOTIDE SEQUENCE [LARGE SCALE GENOMIC DNA]</scope>
    <source>
        <strain evidence="4">JCM 30774</strain>
    </source>
</reference>
<keyword evidence="1" id="KW-0732">Signal</keyword>
<gene>
    <name evidence="3" type="ORF">ACFQ45_04945</name>
</gene>
<dbReference type="PANTHER" id="PTHR37957">
    <property type="entry name" value="BLR7070 PROTEIN"/>
    <property type="match status" value="1"/>
</dbReference>
<comment type="caution">
    <text evidence="3">The sequence shown here is derived from an EMBL/GenBank/DDBJ whole genome shotgun (WGS) entry which is preliminary data.</text>
</comment>
<evidence type="ECO:0000259" key="2">
    <source>
        <dbReference type="Pfam" id="PF13449"/>
    </source>
</evidence>
<protein>
    <submittedName>
        <fullName evidence="3">Esterase-like activity of phytase family protein</fullName>
    </submittedName>
</protein>
<feature type="domain" description="Phytase-like" evidence="2">
    <location>
        <begin position="85"/>
        <end position="409"/>
    </location>
</feature>
<evidence type="ECO:0000313" key="3">
    <source>
        <dbReference type="EMBL" id="MFD1382697.1"/>
    </source>
</evidence>
<dbReference type="InterPro" id="IPR027372">
    <property type="entry name" value="Phytase-like_dom"/>
</dbReference>
<name>A0ABW4AXS5_9GAMM</name>
<keyword evidence="4" id="KW-1185">Reference proteome</keyword>
<feature type="signal peptide" evidence="1">
    <location>
        <begin position="1"/>
        <end position="19"/>
    </location>
</feature>
<feature type="chain" id="PRO_5045654665" evidence="1">
    <location>
        <begin position="20"/>
        <end position="437"/>
    </location>
</feature>
<evidence type="ECO:0000313" key="4">
    <source>
        <dbReference type="Proteomes" id="UP001597059"/>
    </source>
</evidence>
<sequence length="437" mass="49172">MLRNVCMITLIGLSSFASATEATKFTAVLKEHAQLPANTFVLPPDSAPSYFNHSGRFTAKDNQRVEQNYHIYQPATGLALPFPGQPIQGFSGIRAIDHDHYLVLTDNGFGRAINSADALLMFHKVQVDWDTGRVNVQETIFLTDPDRKVPFPITDETSPARFLTGADFDPESIQPTEDGYWIGDEFGPWLIHVDNKGVVQDVIATHVNGTHYASPDNPFLLMPNPNEKSPDVITMRSGGFEGMAISADKKTLYPLLEKPIYDVTAGKPETVNGQPVLRMLSFDLDNKTWGDQVLYYPLENPRHAIGDFNMIDDHRALIIERDNGTGDPRENWSKNPARFKRVYLVDLDQVNDQGVIRKLAYIDLMDIQDPNKVAIRGTIDGIFTFPFFTIENVDRIDEHHIVIANDNNYPFSVGREQGRVDDNEIIVLDVRDFLQAK</sequence>
<evidence type="ECO:0000256" key="1">
    <source>
        <dbReference type="SAM" id="SignalP"/>
    </source>
</evidence>
<proteinExistence type="predicted"/>
<dbReference type="PANTHER" id="PTHR37957:SF1">
    <property type="entry name" value="PHYTASE-LIKE DOMAIN-CONTAINING PROTEIN"/>
    <property type="match status" value="1"/>
</dbReference>
<dbReference type="EMBL" id="JBHTMN010000006">
    <property type="protein sequence ID" value="MFD1382697.1"/>
    <property type="molecule type" value="Genomic_DNA"/>
</dbReference>
<dbReference type="Pfam" id="PF13449">
    <property type="entry name" value="Phytase-like"/>
    <property type="match status" value="1"/>
</dbReference>